<evidence type="ECO:0000256" key="2">
    <source>
        <dbReference type="ARBA" id="ARBA00012616"/>
    </source>
</evidence>
<dbReference type="GO" id="GO:0005829">
    <property type="term" value="C:cytosol"/>
    <property type="evidence" value="ECO:0007669"/>
    <property type="project" value="TreeGrafter"/>
</dbReference>
<evidence type="ECO:0000256" key="8">
    <source>
        <dbReference type="PIRSR" id="PIRSR006487-1"/>
    </source>
</evidence>
<name>U2ES28_9GAMM</name>
<keyword evidence="12" id="KW-1185">Reference proteome</keyword>
<dbReference type="InterPro" id="IPR006222">
    <property type="entry name" value="GCVT_N"/>
</dbReference>
<organism evidence="11 12">
    <name type="scientific">Salinisphaera shabanensis E1L3A</name>
    <dbReference type="NCBI Taxonomy" id="1033802"/>
    <lineage>
        <taxon>Bacteria</taxon>
        <taxon>Pseudomonadati</taxon>
        <taxon>Pseudomonadota</taxon>
        <taxon>Gammaproteobacteria</taxon>
        <taxon>Salinisphaerales</taxon>
        <taxon>Salinisphaeraceae</taxon>
        <taxon>Salinisphaera</taxon>
    </lineage>
</organism>
<dbReference type="GO" id="GO:0008168">
    <property type="term" value="F:methyltransferase activity"/>
    <property type="evidence" value="ECO:0007669"/>
    <property type="project" value="UniProtKB-KW"/>
</dbReference>
<evidence type="ECO:0000313" key="11">
    <source>
        <dbReference type="EMBL" id="ERJ20797.1"/>
    </source>
</evidence>
<feature type="domain" description="GCVT N-terminal" evidence="9">
    <location>
        <begin position="7"/>
        <end position="257"/>
    </location>
</feature>
<protein>
    <recommendedName>
        <fullName evidence="2 7">Aminomethyltransferase</fullName>
        <ecNumber evidence="2 7">2.1.2.10</ecNumber>
    </recommendedName>
    <alternativeName>
        <fullName evidence="5 7">Glycine cleavage system T protein</fullName>
    </alternativeName>
</protein>
<feature type="domain" description="Aminomethyltransferase C-terminal" evidence="10">
    <location>
        <begin position="281"/>
        <end position="360"/>
    </location>
</feature>
<dbReference type="Pfam" id="PF01571">
    <property type="entry name" value="GCV_T"/>
    <property type="match status" value="1"/>
</dbReference>
<dbReference type="GO" id="GO:0004047">
    <property type="term" value="F:aminomethyltransferase activity"/>
    <property type="evidence" value="ECO:0007669"/>
    <property type="project" value="UniProtKB-UniRule"/>
</dbReference>
<dbReference type="GO" id="GO:0005960">
    <property type="term" value="C:glycine cleavage complex"/>
    <property type="evidence" value="ECO:0007669"/>
    <property type="project" value="InterPro"/>
</dbReference>
<dbReference type="EC" id="2.1.2.10" evidence="2 7"/>
<evidence type="ECO:0000256" key="7">
    <source>
        <dbReference type="HAMAP-Rule" id="MF_00259"/>
    </source>
</evidence>
<gene>
    <name evidence="7 11" type="primary">gcvT</name>
    <name evidence="11" type="ORF">SSPSH_000139</name>
</gene>
<dbReference type="InterPro" id="IPR022903">
    <property type="entry name" value="GcvT_bac"/>
</dbReference>
<comment type="similarity">
    <text evidence="1 7">Belongs to the GcvT family.</text>
</comment>
<evidence type="ECO:0000259" key="10">
    <source>
        <dbReference type="Pfam" id="PF08669"/>
    </source>
</evidence>
<dbReference type="PIRSF" id="PIRSF006487">
    <property type="entry name" value="GcvT"/>
    <property type="match status" value="1"/>
</dbReference>
<dbReference type="Pfam" id="PF08669">
    <property type="entry name" value="GCV_T_C"/>
    <property type="match status" value="1"/>
</dbReference>
<dbReference type="GO" id="GO:0019464">
    <property type="term" value="P:glycine decarboxylation via glycine cleavage system"/>
    <property type="evidence" value="ECO:0007669"/>
    <property type="project" value="UniProtKB-UniRule"/>
</dbReference>
<comment type="catalytic activity">
    <reaction evidence="6 7">
        <text>N(6)-[(R)-S(8)-aminomethyldihydrolipoyl]-L-lysyl-[protein] + (6S)-5,6,7,8-tetrahydrofolate = N(6)-[(R)-dihydrolipoyl]-L-lysyl-[protein] + (6R)-5,10-methylene-5,6,7,8-tetrahydrofolate + NH4(+)</text>
        <dbReference type="Rhea" id="RHEA:16945"/>
        <dbReference type="Rhea" id="RHEA-COMP:10475"/>
        <dbReference type="Rhea" id="RHEA-COMP:10492"/>
        <dbReference type="ChEBI" id="CHEBI:15636"/>
        <dbReference type="ChEBI" id="CHEBI:28938"/>
        <dbReference type="ChEBI" id="CHEBI:57453"/>
        <dbReference type="ChEBI" id="CHEBI:83100"/>
        <dbReference type="ChEBI" id="CHEBI:83143"/>
        <dbReference type="EC" id="2.1.2.10"/>
    </reaction>
</comment>
<reference evidence="11 12" key="1">
    <citation type="journal article" date="2011" name="J. Bacteriol.">
        <title>Genome sequence of Salinisphaera shabanensis, a gammaproteobacterium from the harsh, variable environment of the brine-seawater interface of the Shaban Deep in the Red Sea.</title>
        <authorList>
            <person name="Antunes A."/>
            <person name="Alam I."/>
            <person name="Bajic V.B."/>
            <person name="Stingl U."/>
        </authorList>
    </citation>
    <scope>NUCLEOTIDE SEQUENCE [LARGE SCALE GENOMIC DNA]</scope>
    <source>
        <strain evidence="11 12">E1L3A</strain>
    </source>
</reference>
<comment type="subunit">
    <text evidence="7">The glycine cleavage system is composed of four proteins: P, T, L and H.</text>
</comment>
<dbReference type="InterPro" id="IPR029043">
    <property type="entry name" value="GcvT/YgfZ_C"/>
</dbReference>
<dbReference type="Gene3D" id="3.30.70.1400">
    <property type="entry name" value="Aminomethyltransferase beta-barrel domains"/>
    <property type="match status" value="1"/>
</dbReference>
<dbReference type="InterPro" id="IPR027266">
    <property type="entry name" value="TrmE/GcvT-like"/>
</dbReference>
<dbReference type="AlphaFoldDB" id="U2ES28"/>
<dbReference type="InterPro" id="IPR006223">
    <property type="entry name" value="GcvT"/>
</dbReference>
<evidence type="ECO:0000256" key="6">
    <source>
        <dbReference type="ARBA" id="ARBA00047665"/>
    </source>
</evidence>
<evidence type="ECO:0000313" key="12">
    <source>
        <dbReference type="Proteomes" id="UP000006242"/>
    </source>
</evidence>
<dbReference type="Gene3D" id="2.40.30.110">
    <property type="entry name" value="Aminomethyltransferase beta-barrel domains"/>
    <property type="match status" value="1"/>
</dbReference>
<dbReference type="SUPFAM" id="SSF101790">
    <property type="entry name" value="Aminomethyltransferase beta-barrel domain"/>
    <property type="match status" value="1"/>
</dbReference>
<sequence length="369" mass="40773">MAKQTPLYEAHVADGAKLVDFAGWDMPIDYGSQISEHNAVRESVGMFDVSHMAVADISGGEVREFLRWLLANDVAKIDEAGRALYTCMLNTRGGVIDDLIVYHLSGNLYRIVVNAATTEKDLAWIDSQSRDYDVAINHRQDLAIIAVQGPRGRDIAAELFDDEFKQAALKLKPFRVAVQDDRSIGRTGYTGEDGFELVLPADEAVSAWKTLRDKGVAPIGLGARDTLRLEAGLNLYGQDMDEDRTPLESGLAWTVAFEPEERDFVGRSALEHMRAEGVAEKLVGLVLEGRGVMRSETAVRAADSDVEEKEAEGEITSGSYSPTLSCSIALARVPVDWEESVEVCLRGKWQRARIVRYPFVRHGKSRIDD</sequence>
<dbReference type="Proteomes" id="UP000006242">
    <property type="component" value="Unassembled WGS sequence"/>
</dbReference>
<dbReference type="FunFam" id="4.10.1250.10:FF:000001">
    <property type="entry name" value="Aminomethyltransferase"/>
    <property type="match status" value="1"/>
</dbReference>
<dbReference type="SUPFAM" id="SSF103025">
    <property type="entry name" value="Folate-binding domain"/>
    <property type="match status" value="1"/>
</dbReference>
<dbReference type="InterPro" id="IPR013977">
    <property type="entry name" value="GcvT_C"/>
</dbReference>
<proteinExistence type="inferred from homology"/>
<comment type="caution">
    <text evidence="11">The sequence shown here is derived from an EMBL/GenBank/DDBJ whole genome shotgun (WGS) entry which is preliminary data.</text>
</comment>
<dbReference type="RefSeq" id="WP_006913286.1">
    <property type="nucleotide sequence ID" value="NZ_AFNV02000001.1"/>
</dbReference>
<dbReference type="HAMAP" id="MF_00259">
    <property type="entry name" value="GcvT"/>
    <property type="match status" value="1"/>
</dbReference>
<evidence type="ECO:0000256" key="3">
    <source>
        <dbReference type="ARBA" id="ARBA00022576"/>
    </source>
</evidence>
<dbReference type="NCBIfam" id="TIGR00528">
    <property type="entry name" value="gcvT"/>
    <property type="match status" value="1"/>
</dbReference>
<dbReference type="PANTHER" id="PTHR43757:SF2">
    <property type="entry name" value="AMINOMETHYLTRANSFERASE, MITOCHONDRIAL"/>
    <property type="match status" value="1"/>
</dbReference>
<accession>U2ES28</accession>
<reference evidence="11 12" key="2">
    <citation type="journal article" date="2013" name="PLoS ONE">
        <title>INDIGO - INtegrated Data Warehouse of MIcrobial GenOmes with Examples from the Red Sea Extremophiles.</title>
        <authorList>
            <person name="Alam I."/>
            <person name="Antunes A."/>
            <person name="Kamau A.A."/>
            <person name="Ba Alawi W."/>
            <person name="Kalkatawi M."/>
            <person name="Stingl U."/>
            <person name="Bajic V.B."/>
        </authorList>
    </citation>
    <scope>NUCLEOTIDE SEQUENCE [LARGE SCALE GENOMIC DNA]</scope>
    <source>
        <strain evidence="11 12">E1L3A</strain>
    </source>
</reference>
<dbReference type="PANTHER" id="PTHR43757">
    <property type="entry name" value="AMINOMETHYLTRANSFERASE"/>
    <property type="match status" value="1"/>
</dbReference>
<dbReference type="EMBL" id="AFNV02000001">
    <property type="protein sequence ID" value="ERJ20797.1"/>
    <property type="molecule type" value="Genomic_DNA"/>
</dbReference>
<dbReference type="GO" id="GO:0032259">
    <property type="term" value="P:methylation"/>
    <property type="evidence" value="ECO:0007669"/>
    <property type="project" value="UniProtKB-KW"/>
</dbReference>
<dbReference type="NCBIfam" id="NF001567">
    <property type="entry name" value="PRK00389.1"/>
    <property type="match status" value="1"/>
</dbReference>
<dbReference type="Gene3D" id="3.30.1360.120">
    <property type="entry name" value="Probable tRNA modification gtpase trme, domain 1"/>
    <property type="match status" value="1"/>
</dbReference>
<dbReference type="InterPro" id="IPR028896">
    <property type="entry name" value="GcvT/YgfZ/DmdA"/>
</dbReference>
<dbReference type="GO" id="GO:0008483">
    <property type="term" value="F:transaminase activity"/>
    <property type="evidence" value="ECO:0007669"/>
    <property type="project" value="UniProtKB-KW"/>
</dbReference>
<dbReference type="Gene3D" id="4.10.1250.10">
    <property type="entry name" value="Aminomethyltransferase fragment"/>
    <property type="match status" value="1"/>
</dbReference>
<dbReference type="FunFam" id="3.30.70.1400:FF:000001">
    <property type="entry name" value="Aminomethyltransferase"/>
    <property type="match status" value="1"/>
</dbReference>
<dbReference type="STRING" id="1033802.SSPSH_000139"/>
<feature type="binding site" evidence="8">
    <location>
        <position position="196"/>
    </location>
    <ligand>
        <name>substrate</name>
    </ligand>
</feature>
<evidence type="ECO:0000256" key="5">
    <source>
        <dbReference type="ARBA" id="ARBA00031395"/>
    </source>
</evidence>
<dbReference type="eggNOG" id="COG0404">
    <property type="taxonomic scope" value="Bacteria"/>
</dbReference>
<evidence type="ECO:0000256" key="4">
    <source>
        <dbReference type="ARBA" id="ARBA00022679"/>
    </source>
</evidence>
<keyword evidence="4 7" id="KW-0808">Transferase</keyword>
<evidence type="ECO:0000256" key="1">
    <source>
        <dbReference type="ARBA" id="ARBA00008609"/>
    </source>
</evidence>
<keyword evidence="3 7" id="KW-0032">Aminotransferase</keyword>
<dbReference type="OrthoDB" id="9774591at2"/>
<evidence type="ECO:0000259" key="9">
    <source>
        <dbReference type="Pfam" id="PF01571"/>
    </source>
</evidence>
<comment type="function">
    <text evidence="7">The glycine cleavage system catalyzes the degradation of glycine.</text>
</comment>